<gene>
    <name evidence="6" type="primary">A03p048170.1_BraROA</name>
    <name evidence="6" type="ORF">IGI04_012602</name>
</gene>
<dbReference type="InterPro" id="IPR019942">
    <property type="entry name" value="DapL/ALD1"/>
</dbReference>
<keyword evidence="3" id="KW-0808">Transferase</keyword>
<reference evidence="6 7" key="1">
    <citation type="submission" date="2021-03" db="EMBL/GenBank/DDBJ databases">
        <authorList>
            <person name="King G.J."/>
            <person name="Bancroft I."/>
            <person name="Baten A."/>
            <person name="Bloomfield J."/>
            <person name="Borpatragohain P."/>
            <person name="He Z."/>
            <person name="Irish N."/>
            <person name="Irwin J."/>
            <person name="Liu K."/>
            <person name="Mauleon R.P."/>
            <person name="Moore J."/>
            <person name="Morris R."/>
            <person name="Ostergaard L."/>
            <person name="Wang B."/>
            <person name="Wells R."/>
        </authorList>
    </citation>
    <scope>NUCLEOTIDE SEQUENCE [LARGE SCALE GENOMIC DNA]</scope>
    <source>
        <strain evidence="6">R-o-18</strain>
        <tissue evidence="6">Leaf</tissue>
    </source>
</reference>
<dbReference type="EMBL" id="JADBGQ010000003">
    <property type="protein sequence ID" value="KAG5406483.1"/>
    <property type="molecule type" value="Genomic_DNA"/>
</dbReference>
<keyword evidence="2" id="KW-0032">Aminotransferase</keyword>
<dbReference type="InterPro" id="IPR015424">
    <property type="entry name" value="PyrdxlP-dep_Trfase"/>
</dbReference>
<sequence>MVSLTFFSSASSLSSSPSKIVKSSLDFELKKLGGCTRLVRNVNLEKLKNNYLFPEISRRELEHVKKHPNVQLISLGTGDTTEPIPKQITSDMSNFAHALSTVEGYRGYGLEQGDKVLRKAIADTFYGHLHVKSNEVFVSDGAQSDISRIQLLLGSGVTIAVQDPTFPAYIDSSVIIGQTGNFHEATKKYQNVVYMPCGPQNSFFPDLSKTPRTDVIFFCSPNNPTGYVASKKQLHQLVEFAKTNGSIIIFDSAYAAFIEDGSPRSIYEIPGAREVAIEISSFSKFAGFTGVRLGWTIIPDELLYSNGFPIINDFHRIVTTSFNGASNIAQAGGLACLSPVGLKEIRSVINYYKENRKILMETLASLGLTVYGGVNAPYLWVHFRGSKSWDVFAEILEKTHIITVPGSGFGPGGEEYLRISGFGRRDDMIEASRRWLHKTGPQCKYGETKEQLFISRRELEHVKKHPNVQLISLGTGDTTEPIPKQITSDMSNAYIDSSVIIGQTGNFHEATKKYQNVVYMPCGPQNSFFPDLSKTPRTDVIFFCSPNNPTGYVASKRQLHQLVEFAKTNGSIIIFDSAYAAFIEDGSPRDTLGDQLLQREQKDTNGDSGIARPYGSKSWDVFAEILEKTHIITVPGSGFGPGGEEYLRISGFGRRDDMVEASRRLRSFFNTRTKHFPFLSSASKTN</sequence>
<dbReference type="Gene3D" id="3.90.1150.10">
    <property type="entry name" value="Aspartate Aminotransferase, domain 1"/>
    <property type="match status" value="2"/>
</dbReference>
<comment type="caution">
    <text evidence="6">The sequence shown here is derived from an EMBL/GenBank/DDBJ whole genome shotgun (WGS) entry which is preliminary data.</text>
</comment>
<dbReference type="SUPFAM" id="SSF53383">
    <property type="entry name" value="PLP-dependent transferases"/>
    <property type="match status" value="2"/>
</dbReference>
<evidence type="ECO:0000256" key="3">
    <source>
        <dbReference type="ARBA" id="ARBA00022679"/>
    </source>
</evidence>
<protein>
    <recommendedName>
        <fullName evidence="5">Aminotransferase class I/classII large domain-containing protein</fullName>
    </recommendedName>
</protein>
<dbReference type="CDD" id="cd00609">
    <property type="entry name" value="AAT_like"/>
    <property type="match status" value="2"/>
</dbReference>
<proteinExistence type="predicted"/>
<evidence type="ECO:0000256" key="4">
    <source>
        <dbReference type="ARBA" id="ARBA00022898"/>
    </source>
</evidence>
<evidence type="ECO:0000313" key="7">
    <source>
        <dbReference type="Proteomes" id="UP000823674"/>
    </source>
</evidence>
<dbReference type="InterPro" id="IPR004839">
    <property type="entry name" value="Aminotransferase_I/II_large"/>
</dbReference>
<dbReference type="NCBIfam" id="TIGR03542">
    <property type="entry name" value="DAPAT_plant"/>
    <property type="match status" value="1"/>
</dbReference>
<evidence type="ECO:0000313" key="6">
    <source>
        <dbReference type="EMBL" id="KAG5406483.1"/>
    </source>
</evidence>
<accession>A0ABQ7N754</accession>
<name>A0ABQ7N754_BRACM</name>
<evidence type="ECO:0000256" key="2">
    <source>
        <dbReference type="ARBA" id="ARBA00022576"/>
    </source>
</evidence>
<dbReference type="Proteomes" id="UP000823674">
    <property type="component" value="Chromosome A03"/>
</dbReference>
<dbReference type="InterPro" id="IPR015421">
    <property type="entry name" value="PyrdxlP-dep_Trfase_major"/>
</dbReference>
<dbReference type="Gene3D" id="3.40.640.10">
    <property type="entry name" value="Type I PLP-dependent aspartate aminotransferase-like (Major domain)"/>
    <property type="match status" value="2"/>
</dbReference>
<dbReference type="InterPro" id="IPR015422">
    <property type="entry name" value="PyrdxlP-dep_Trfase_small"/>
</dbReference>
<keyword evidence="4" id="KW-0663">Pyridoxal phosphate</keyword>
<feature type="domain" description="Aminotransferase class I/classII large" evidence="5">
    <location>
        <begin position="532"/>
        <end position="586"/>
    </location>
</feature>
<feature type="domain" description="Aminotransferase class I/classII large" evidence="5">
    <location>
        <begin position="72"/>
        <end position="420"/>
    </location>
</feature>
<keyword evidence="7" id="KW-1185">Reference proteome</keyword>
<dbReference type="Pfam" id="PF00155">
    <property type="entry name" value="Aminotran_1_2"/>
    <property type="match status" value="2"/>
</dbReference>
<comment type="cofactor">
    <cofactor evidence="1">
        <name>pyridoxal 5'-phosphate</name>
        <dbReference type="ChEBI" id="CHEBI:597326"/>
    </cofactor>
</comment>
<evidence type="ECO:0000259" key="5">
    <source>
        <dbReference type="Pfam" id="PF00155"/>
    </source>
</evidence>
<dbReference type="PANTHER" id="PTHR43144">
    <property type="entry name" value="AMINOTRANSFERASE"/>
    <property type="match status" value="1"/>
</dbReference>
<evidence type="ECO:0000256" key="1">
    <source>
        <dbReference type="ARBA" id="ARBA00001933"/>
    </source>
</evidence>
<organism evidence="6 7">
    <name type="scientific">Brassica rapa subsp. trilocularis</name>
    <dbReference type="NCBI Taxonomy" id="1813537"/>
    <lineage>
        <taxon>Eukaryota</taxon>
        <taxon>Viridiplantae</taxon>
        <taxon>Streptophyta</taxon>
        <taxon>Embryophyta</taxon>
        <taxon>Tracheophyta</taxon>
        <taxon>Spermatophyta</taxon>
        <taxon>Magnoliopsida</taxon>
        <taxon>eudicotyledons</taxon>
        <taxon>Gunneridae</taxon>
        <taxon>Pentapetalae</taxon>
        <taxon>rosids</taxon>
        <taxon>malvids</taxon>
        <taxon>Brassicales</taxon>
        <taxon>Brassicaceae</taxon>
        <taxon>Brassiceae</taxon>
        <taxon>Brassica</taxon>
    </lineage>
</organism>